<keyword evidence="2" id="KW-0159">Chromosome partition</keyword>
<dbReference type="NCBIfam" id="TIGR00180">
    <property type="entry name" value="parB_part"/>
    <property type="match status" value="1"/>
</dbReference>
<evidence type="ECO:0000256" key="2">
    <source>
        <dbReference type="ARBA" id="ARBA00022829"/>
    </source>
</evidence>
<protein>
    <submittedName>
        <fullName evidence="5">ParB/RepB/Spo0J family partition protein</fullName>
    </submittedName>
</protein>
<dbReference type="CDD" id="cd16393">
    <property type="entry name" value="SPO0J_N"/>
    <property type="match status" value="1"/>
</dbReference>
<dbReference type="GO" id="GO:0003677">
    <property type="term" value="F:DNA binding"/>
    <property type="evidence" value="ECO:0007669"/>
    <property type="project" value="UniProtKB-KW"/>
</dbReference>
<dbReference type="FunFam" id="3.90.1530.30:FF:000001">
    <property type="entry name" value="Chromosome partitioning protein ParB"/>
    <property type="match status" value="1"/>
</dbReference>
<dbReference type="SUPFAM" id="SSF110849">
    <property type="entry name" value="ParB/Sulfiredoxin"/>
    <property type="match status" value="1"/>
</dbReference>
<accession>A0A7C4YD08</accession>
<dbReference type="FunFam" id="1.10.10.2830:FF:000001">
    <property type="entry name" value="Chromosome partitioning protein ParB"/>
    <property type="match status" value="1"/>
</dbReference>
<dbReference type="AlphaFoldDB" id="A0A7C4YD08"/>
<dbReference type="PANTHER" id="PTHR33375">
    <property type="entry name" value="CHROMOSOME-PARTITIONING PROTEIN PARB-RELATED"/>
    <property type="match status" value="1"/>
</dbReference>
<dbReference type="Pfam" id="PF17762">
    <property type="entry name" value="HTH_ParB"/>
    <property type="match status" value="1"/>
</dbReference>
<dbReference type="InterPro" id="IPR050336">
    <property type="entry name" value="Chromosome_partition/occlusion"/>
</dbReference>
<dbReference type="GO" id="GO:0045881">
    <property type="term" value="P:positive regulation of sporulation resulting in formation of a cellular spore"/>
    <property type="evidence" value="ECO:0007669"/>
    <property type="project" value="TreeGrafter"/>
</dbReference>
<dbReference type="GO" id="GO:0005694">
    <property type="term" value="C:chromosome"/>
    <property type="evidence" value="ECO:0007669"/>
    <property type="project" value="TreeGrafter"/>
</dbReference>
<dbReference type="SMART" id="SM00470">
    <property type="entry name" value="ParB"/>
    <property type="match status" value="1"/>
</dbReference>
<evidence type="ECO:0000256" key="3">
    <source>
        <dbReference type="ARBA" id="ARBA00023125"/>
    </source>
</evidence>
<dbReference type="PANTHER" id="PTHR33375:SF1">
    <property type="entry name" value="CHROMOSOME-PARTITIONING PROTEIN PARB-RELATED"/>
    <property type="match status" value="1"/>
</dbReference>
<comment type="similarity">
    <text evidence="1">Belongs to the ParB family.</text>
</comment>
<dbReference type="GO" id="GO:0007059">
    <property type="term" value="P:chromosome segregation"/>
    <property type="evidence" value="ECO:0007669"/>
    <property type="project" value="UniProtKB-KW"/>
</dbReference>
<dbReference type="EMBL" id="DTHG01000069">
    <property type="protein sequence ID" value="HGW91980.1"/>
    <property type="molecule type" value="Genomic_DNA"/>
</dbReference>
<dbReference type="Gene3D" id="3.90.1530.30">
    <property type="match status" value="1"/>
</dbReference>
<dbReference type="InterPro" id="IPR004437">
    <property type="entry name" value="ParB/RepB/Spo0J"/>
</dbReference>
<evidence type="ECO:0000313" key="5">
    <source>
        <dbReference type="EMBL" id="HGW91980.1"/>
    </source>
</evidence>
<organism evidence="5">
    <name type="scientific">candidate division WOR-3 bacterium</name>
    <dbReference type="NCBI Taxonomy" id="2052148"/>
    <lineage>
        <taxon>Bacteria</taxon>
        <taxon>Bacteria division WOR-3</taxon>
    </lineage>
</organism>
<proteinExistence type="inferred from homology"/>
<dbReference type="InterPro" id="IPR036086">
    <property type="entry name" value="ParB/Sulfiredoxin_sf"/>
</dbReference>
<dbReference type="InterPro" id="IPR041468">
    <property type="entry name" value="HTH_ParB/Spo0J"/>
</dbReference>
<dbReference type="InterPro" id="IPR003115">
    <property type="entry name" value="ParB_N"/>
</dbReference>
<evidence type="ECO:0000256" key="1">
    <source>
        <dbReference type="ARBA" id="ARBA00006295"/>
    </source>
</evidence>
<evidence type="ECO:0000259" key="4">
    <source>
        <dbReference type="SMART" id="SM00470"/>
    </source>
</evidence>
<dbReference type="Pfam" id="PF02195">
    <property type="entry name" value="ParB_N"/>
    <property type="match status" value="1"/>
</dbReference>
<dbReference type="SUPFAM" id="SSF109709">
    <property type="entry name" value="KorB DNA-binding domain-like"/>
    <property type="match status" value="1"/>
</dbReference>
<sequence>MGKKVLGRGLEALIPQGNETLIPLNKIIHSPLQPRSNIDEESLKELTASIKEKGVLQPVLVRRNGENYELVYGHRRFEAAKRAGLNEIPAIVKELSDREVIEIAIIENIQREDLNPIDEAIAYKKLIEEFGLSHEEIAERVGKNRSTISNKLRLLNLPQKVQDALKNNLITEGHARPLLSMKNEEKILKELENIIKKKEPVRNVEKKTKRIPPEIIEYEEKLFEFLGTKVNLHFSKKKGKIEIFFYSIEDLERIIKKIMEEK</sequence>
<dbReference type="InterPro" id="IPR057240">
    <property type="entry name" value="ParB_dimer_C"/>
</dbReference>
<comment type="caution">
    <text evidence="5">The sequence shown here is derived from an EMBL/GenBank/DDBJ whole genome shotgun (WGS) entry which is preliminary data.</text>
</comment>
<dbReference type="Pfam" id="PF23552">
    <property type="entry name" value="ParB_C"/>
    <property type="match status" value="1"/>
</dbReference>
<feature type="domain" description="ParB-like N-terminal" evidence="4">
    <location>
        <begin position="20"/>
        <end position="109"/>
    </location>
</feature>
<dbReference type="Gene3D" id="1.10.10.2830">
    <property type="match status" value="1"/>
</dbReference>
<name>A0A7C4YD08_UNCW3</name>
<reference evidence="5" key="1">
    <citation type="journal article" date="2020" name="mSystems">
        <title>Genome- and Community-Level Interaction Insights into Carbon Utilization and Element Cycling Functions of Hydrothermarchaeota in Hydrothermal Sediment.</title>
        <authorList>
            <person name="Zhou Z."/>
            <person name="Liu Y."/>
            <person name="Xu W."/>
            <person name="Pan J."/>
            <person name="Luo Z.H."/>
            <person name="Li M."/>
        </authorList>
    </citation>
    <scope>NUCLEOTIDE SEQUENCE [LARGE SCALE GENOMIC DNA]</scope>
    <source>
        <strain evidence="5">SpSt-780</strain>
    </source>
</reference>
<keyword evidence="3" id="KW-0238">DNA-binding</keyword>
<gene>
    <name evidence="5" type="ORF">ENV67_05500</name>
</gene>